<dbReference type="InterPro" id="IPR001424">
    <property type="entry name" value="SOD_Cu_Zn_dom"/>
</dbReference>
<dbReference type="InterPro" id="IPR024134">
    <property type="entry name" value="SOD_Cu/Zn_/chaperone"/>
</dbReference>
<dbReference type="RefSeq" id="WP_068605543.1">
    <property type="nucleotide sequence ID" value="NZ_CP011388.1"/>
</dbReference>
<dbReference type="AlphaFoldDB" id="A0A172TGP2"/>
<dbReference type="OrthoDB" id="9792957at2"/>
<dbReference type="GO" id="GO:0006801">
    <property type="term" value="P:superoxide metabolic process"/>
    <property type="evidence" value="ECO:0007669"/>
    <property type="project" value="InterPro"/>
</dbReference>
<dbReference type="Gene3D" id="2.60.40.200">
    <property type="entry name" value="Superoxide dismutase, copper/zinc binding domain"/>
    <property type="match status" value="1"/>
</dbReference>
<evidence type="ECO:0000256" key="1">
    <source>
        <dbReference type="ARBA" id="ARBA00010457"/>
    </source>
</evidence>
<keyword evidence="4" id="KW-1185">Reference proteome</keyword>
<evidence type="ECO:0000259" key="2">
    <source>
        <dbReference type="Pfam" id="PF00080"/>
    </source>
</evidence>
<feature type="domain" description="Superoxide dismutase copper/zinc binding" evidence="2">
    <location>
        <begin position="53"/>
        <end position="184"/>
    </location>
</feature>
<dbReference type="SUPFAM" id="SSF49329">
    <property type="entry name" value="Cu,Zn superoxide dismutase-like"/>
    <property type="match status" value="1"/>
</dbReference>
<dbReference type="KEGG" id="pswu:SY83_07235"/>
<gene>
    <name evidence="3" type="ORF">SY83_07235</name>
</gene>
<evidence type="ECO:0000313" key="4">
    <source>
        <dbReference type="Proteomes" id="UP000076927"/>
    </source>
</evidence>
<dbReference type="Pfam" id="PF00080">
    <property type="entry name" value="Sod_Cu"/>
    <property type="match status" value="1"/>
</dbReference>
<comment type="similarity">
    <text evidence="1">Belongs to the Cu-Zn superoxide dismutase family.</text>
</comment>
<dbReference type="CDD" id="cd00305">
    <property type="entry name" value="Cu-Zn_Superoxide_Dismutase"/>
    <property type="match status" value="1"/>
</dbReference>
<dbReference type="Proteomes" id="UP000076927">
    <property type="component" value="Chromosome"/>
</dbReference>
<dbReference type="PANTHER" id="PTHR10003">
    <property type="entry name" value="SUPEROXIDE DISMUTASE CU-ZN -RELATED"/>
    <property type="match status" value="1"/>
</dbReference>
<protein>
    <recommendedName>
        <fullName evidence="2">Superoxide dismutase copper/zinc binding domain-containing protein</fullName>
    </recommendedName>
</protein>
<proteinExistence type="inferred from homology"/>
<organism evidence="3 4">
    <name type="scientific">Paenibacillus swuensis</name>
    <dbReference type="NCBI Taxonomy" id="1178515"/>
    <lineage>
        <taxon>Bacteria</taxon>
        <taxon>Bacillati</taxon>
        <taxon>Bacillota</taxon>
        <taxon>Bacilli</taxon>
        <taxon>Bacillales</taxon>
        <taxon>Paenibacillaceae</taxon>
        <taxon>Paenibacillus</taxon>
    </lineage>
</organism>
<sequence>MSRTQATALSVVCVVSIILLSACGLKSASVSSEIPAASPVEVKLIDTTGKPAGTAMLKQQANGVLVHIQATGLTKGKHGFHFHEAGKCEAPTFKSAGEHFNPTQKEHGFNNPKGFHGGDLPNLVADAKGQATAEIFVDYVTLAEGKPNSLLKEGGTSIIIHTGEDDYVTNPAGNSGDRALCGVISK</sequence>
<name>A0A172TGP2_9BACL</name>
<dbReference type="EMBL" id="CP011388">
    <property type="protein sequence ID" value="ANE46106.1"/>
    <property type="molecule type" value="Genomic_DNA"/>
</dbReference>
<dbReference type="InterPro" id="IPR036423">
    <property type="entry name" value="SOD-like_Cu/Zn_dom_sf"/>
</dbReference>
<dbReference type="PROSITE" id="PS51257">
    <property type="entry name" value="PROKAR_LIPOPROTEIN"/>
    <property type="match status" value="1"/>
</dbReference>
<accession>A0A172TGP2</accession>
<dbReference type="PATRIC" id="fig|1178515.4.peg.1445"/>
<dbReference type="STRING" id="1178515.SY83_07235"/>
<dbReference type="GO" id="GO:0005507">
    <property type="term" value="F:copper ion binding"/>
    <property type="evidence" value="ECO:0007669"/>
    <property type="project" value="InterPro"/>
</dbReference>
<evidence type="ECO:0000313" key="3">
    <source>
        <dbReference type="EMBL" id="ANE46106.1"/>
    </source>
</evidence>
<reference evidence="3 4" key="1">
    <citation type="submission" date="2015-01" db="EMBL/GenBank/DDBJ databases">
        <title>Paenibacillus swuensis/DY6/whole genome sequencing.</title>
        <authorList>
            <person name="Kim M.K."/>
            <person name="Srinivasan S."/>
            <person name="Lee J.-J."/>
        </authorList>
    </citation>
    <scope>NUCLEOTIDE SEQUENCE [LARGE SCALE GENOMIC DNA]</scope>
    <source>
        <strain evidence="3 4">DY6</strain>
    </source>
</reference>